<dbReference type="KEGG" id="mmyr:MXMO3_03460"/>
<accession>A0A2R4MJ06</accession>
<dbReference type="AlphaFoldDB" id="A0A2R4MJ06"/>
<evidence type="ECO:0000313" key="3">
    <source>
        <dbReference type="Proteomes" id="UP000258927"/>
    </source>
</evidence>
<dbReference type="RefSeq" id="WP_281273960.1">
    <property type="nucleotide sequence ID" value="NZ_CP021331.1"/>
</dbReference>
<sequence length="41" mass="4700">MNLINSFLNFAQDLMALIVLGGLSIAFLYWAEIFVFLTNKF</sequence>
<reference evidence="2 3" key="1">
    <citation type="submission" date="2017-05" db="EMBL/GenBank/DDBJ databases">
        <title>Genome Analysis of Maritalea myrionectae HL2708#5.</title>
        <authorList>
            <consortium name="Cotde Inc.-PKNU"/>
            <person name="Jang D."/>
            <person name="Oh H.-M."/>
        </authorList>
    </citation>
    <scope>NUCLEOTIDE SEQUENCE [LARGE SCALE GENOMIC DNA]</scope>
    <source>
        <strain evidence="2 3">HL2708#5</strain>
        <plasmid evidence="3">phl2708x3</plasmid>
    </source>
</reference>
<name>A0A2R4MJ06_9HYPH</name>
<keyword evidence="3" id="KW-1185">Reference proteome</keyword>
<proteinExistence type="predicted"/>
<dbReference type="EMBL" id="CP021331">
    <property type="protein sequence ID" value="AVX05963.1"/>
    <property type="molecule type" value="Genomic_DNA"/>
</dbReference>
<protein>
    <submittedName>
        <fullName evidence="2">Uncharacterized protein</fullName>
    </submittedName>
</protein>
<keyword evidence="2" id="KW-0614">Plasmid</keyword>
<evidence type="ECO:0000256" key="1">
    <source>
        <dbReference type="SAM" id="Phobius"/>
    </source>
</evidence>
<gene>
    <name evidence="2" type="ORF">MXMO3_03460</name>
</gene>
<keyword evidence="1" id="KW-0472">Membrane</keyword>
<dbReference type="Proteomes" id="UP000258927">
    <property type="component" value="Plasmid pHL2708X3"/>
</dbReference>
<keyword evidence="1" id="KW-1133">Transmembrane helix</keyword>
<feature type="transmembrane region" description="Helical" evidence="1">
    <location>
        <begin position="14"/>
        <end position="37"/>
    </location>
</feature>
<geneLocation type="plasmid" evidence="3">
    <name>phl2708x3</name>
</geneLocation>
<keyword evidence="1" id="KW-0812">Transmembrane</keyword>
<evidence type="ECO:0000313" key="2">
    <source>
        <dbReference type="EMBL" id="AVX05963.1"/>
    </source>
</evidence>
<organism evidence="2 3">
    <name type="scientific">Maritalea myrionectae</name>
    <dbReference type="NCBI Taxonomy" id="454601"/>
    <lineage>
        <taxon>Bacteria</taxon>
        <taxon>Pseudomonadati</taxon>
        <taxon>Pseudomonadota</taxon>
        <taxon>Alphaproteobacteria</taxon>
        <taxon>Hyphomicrobiales</taxon>
        <taxon>Devosiaceae</taxon>
        <taxon>Maritalea</taxon>
    </lineage>
</organism>